<accession>A0AAF3FE00</accession>
<dbReference type="AlphaFoldDB" id="A0AAF3FE00"/>
<evidence type="ECO:0000256" key="2">
    <source>
        <dbReference type="SAM" id="SignalP"/>
    </source>
</evidence>
<feature type="region of interest" description="Disordered" evidence="1">
    <location>
        <begin position="132"/>
        <end position="157"/>
    </location>
</feature>
<dbReference type="WBParaSite" id="MBELARI_LOCUS4225">
    <property type="protein sequence ID" value="MBELARI_LOCUS4225"/>
    <property type="gene ID" value="MBELARI_LOCUS4225"/>
</dbReference>
<name>A0AAF3FE00_9BILA</name>
<keyword evidence="3" id="KW-1185">Reference proteome</keyword>
<feature type="signal peptide" evidence="2">
    <location>
        <begin position="1"/>
        <end position="20"/>
    </location>
</feature>
<feature type="region of interest" description="Disordered" evidence="1">
    <location>
        <begin position="90"/>
        <end position="111"/>
    </location>
</feature>
<feature type="compositionally biased region" description="Low complexity" evidence="1">
    <location>
        <begin position="137"/>
        <end position="157"/>
    </location>
</feature>
<proteinExistence type="predicted"/>
<evidence type="ECO:0000313" key="4">
    <source>
        <dbReference type="WBParaSite" id="MBELARI_LOCUS4225"/>
    </source>
</evidence>
<evidence type="ECO:0000256" key="1">
    <source>
        <dbReference type="SAM" id="MobiDB-lite"/>
    </source>
</evidence>
<reference evidence="4" key="1">
    <citation type="submission" date="2024-02" db="UniProtKB">
        <authorList>
            <consortium name="WormBaseParasite"/>
        </authorList>
    </citation>
    <scope>IDENTIFICATION</scope>
</reference>
<feature type="chain" id="PRO_5041971247" evidence="2">
    <location>
        <begin position="21"/>
        <end position="172"/>
    </location>
</feature>
<sequence>MLCSFLFLSFAFTAPSPGNGAGVNDLGNGARPQHDYPVPINNDQNSEIGHGASPLSKPPQPIGGTISKGNTRVKRKVYWNNNEYFRNQHDYSGTNPYAYRSSDNSQSRTSYYNRNSYGYPFYDDPNGSFHIGQGALPYDDPNNGGNGQQNYYNPYENQGNTLQRIDFHGWGK</sequence>
<evidence type="ECO:0000313" key="3">
    <source>
        <dbReference type="Proteomes" id="UP000887575"/>
    </source>
</evidence>
<feature type="region of interest" description="Disordered" evidence="1">
    <location>
        <begin position="23"/>
        <end position="68"/>
    </location>
</feature>
<keyword evidence="2" id="KW-0732">Signal</keyword>
<protein>
    <submittedName>
        <fullName evidence="4">Uncharacterized protein</fullName>
    </submittedName>
</protein>
<dbReference type="Proteomes" id="UP000887575">
    <property type="component" value="Unassembled WGS sequence"/>
</dbReference>
<organism evidence="3 4">
    <name type="scientific">Mesorhabditis belari</name>
    <dbReference type="NCBI Taxonomy" id="2138241"/>
    <lineage>
        <taxon>Eukaryota</taxon>
        <taxon>Metazoa</taxon>
        <taxon>Ecdysozoa</taxon>
        <taxon>Nematoda</taxon>
        <taxon>Chromadorea</taxon>
        <taxon>Rhabditida</taxon>
        <taxon>Rhabditina</taxon>
        <taxon>Rhabditomorpha</taxon>
        <taxon>Rhabditoidea</taxon>
        <taxon>Rhabditidae</taxon>
        <taxon>Mesorhabditinae</taxon>
        <taxon>Mesorhabditis</taxon>
    </lineage>
</organism>